<comment type="subcellular location">
    <subcellularLocation>
        <location evidence="2">Cell membrane</location>
        <topology evidence="2">Multi-pass membrane protein</topology>
    </subcellularLocation>
    <subcellularLocation>
        <location evidence="1">Cell projection</location>
    </subcellularLocation>
</comment>
<feature type="region of interest" description="Disordered" evidence="15">
    <location>
        <begin position="156"/>
        <end position="186"/>
    </location>
</feature>
<keyword evidence="6" id="KW-0832">Ubl conjugation</keyword>
<feature type="region of interest" description="Disordered" evidence="15">
    <location>
        <begin position="198"/>
        <end position="249"/>
    </location>
</feature>
<accession>A0A4W2GC95</accession>
<keyword evidence="11" id="KW-0675">Receptor</keyword>
<dbReference type="GO" id="GO:0007193">
    <property type="term" value="P:adenylate cyclase-inhibiting G protein-coupled receptor signaling pathway"/>
    <property type="evidence" value="ECO:0007669"/>
    <property type="project" value="Ensembl"/>
</dbReference>
<evidence type="ECO:0000256" key="8">
    <source>
        <dbReference type="ARBA" id="ARBA00023040"/>
    </source>
</evidence>
<evidence type="ECO:0000256" key="15">
    <source>
        <dbReference type="SAM" id="MobiDB-lite"/>
    </source>
</evidence>
<feature type="compositionally biased region" description="Basic and acidic residues" evidence="15">
    <location>
        <begin position="171"/>
        <end position="185"/>
    </location>
</feature>
<feature type="region of interest" description="Disordered" evidence="15">
    <location>
        <begin position="469"/>
        <end position="489"/>
    </location>
</feature>
<dbReference type="PANTHER" id="PTHR46216">
    <property type="entry name" value="PROSAPOSIN RECEPTOR GPR37 FAMILY MEMBER"/>
    <property type="match status" value="1"/>
</dbReference>
<dbReference type="Proteomes" id="UP000429181">
    <property type="component" value="Chromosome 16"/>
</dbReference>
<dbReference type="PRINTS" id="PR01421">
    <property type="entry name" value="GPR37ORPHANR"/>
</dbReference>
<evidence type="ECO:0000256" key="9">
    <source>
        <dbReference type="ARBA" id="ARBA00023136"/>
    </source>
</evidence>
<dbReference type="GO" id="GO:0042995">
    <property type="term" value="C:cell projection"/>
    <property type="evidence" value="ECO:0007669"/>
    <property type="project" value="UniProtKB-SubCell"/>
</dbReference>
<dbReference type="GO" id="GO:0042277">
    <property type="term" value="F:peptide binding"/>
    <property type="evidence" value="ECO:0007669"/>
    <property type="project" value="Ensembl"/>
</dbReference>
<dbReference type="GeneID" id="113906992"/>
<sequence length="609" mass="64854">MRLLSGSLAQGVLTKPKANSSSDCPVPTTPCARPGLRVGGPRGPRRSECCRPWGLGRRVLRAAQSTLCPAEGPALSCLAAAGGGTGGDHWSRLAMPDARWGRAQQPAAHRAGPALGLASLLCAGSCATRPAMRWLWPLGVSLAVALAAGPERAPRGVWLQQGGHQPVAQEQPDRSRRGAEREDAKGLQQYVPEGWAEYPRPIRPAAPQPTQPWVAASPSPDRARATGGSGQEPQGNVTGPPGQRPQVQNPLYPVTERSYGAYAVLLLALLLFAVGIVGSLAVMCIVWHSYYLKSAWNSVLASLALWDFLVLFFCLPVVTFHEITKQRLLGAVSCRAVPFVEVSSLGVTTFSLCALGIDRFHVATSTLPKARPIEPCPSILAKLAVIWVGSMTLAAPELLLWQLVREPSPAAGTVDTCIMKPSAHLPESLYSLVLTYQNARMWWSFGCYFCLPVLFTVTCQLVTWRVRGTPGRKPESRPGPQEPRGARPSSTVAGLAAVHALCALPENVCNVVAAYLSAALTRQTLELLGLVTQFSTFFKAALTPLLLLCVSRPLGRAFLDCCCCCCGEGCGGRAAPAGPRAKLHTELSASGYFHKPREAPPLLALGTPC</sequence>
<evidence type="ECO:0000313" key="18">
    <source>
        <dbReference type="Ensembl" id="ENSBIXP00005015519.1"/>
    </source>
</evidence>
<evidence type="ECO:0000256" key="16">
    <source>
        <dbReference type="SAM" id="Phobius"/>
    </source>
</evidence>
<feature type="region of interest" description="Disordered" evidence="15">
    <location>
        <begin position="1"/>
        <end position="26"/>
    </location>
</feature>
<evidence type="ECO:0000256" key="11">
    <source>
        <dbReference type="ARBA" id="ARBA00023170"/>
    </source>
</evidence>
<organism evidence="18 19">
    <name type="scientific">Bos indicus x Bos taurus</name>
    <name type="common">Hybrid cattle</name>
    <dbReference type="NCBI Taxonomy" id="30522"/>
    <lineage>
        <taxon>Eukaryota</taxon>
        <taxon>Metazoa</taxon>
        <taxon>Chordata</taxon>
        <taxon>Craniata</taxon>
        <taxon>Vertebrata</taxon>
        <taxon>Euteleostomi</taxon>
        <taxon>Mammalia</taxon>
        <taxon>Eutheria</taxon>
        <taxon>Laurasiatheria</taxon>
        <taxon>Artiodactyla</taxon>
        <taxon>Ruminantia</taxon>
        <taxon>Pecora</taxon>
        <taxon>Bovidae</taxon>
        <taxon>Bovinae</taxon>
        <taxon>Bos</taxon>
    </lineage>
</organism>
<keyword evidence="7 16" id="KW-1133">Transmembrane helix</keyword>
<dbReference type="Ensembl" id="ENSBIXT00005026410.1">
    <property type="protein sequence ID" value="ENSBIXP00005015519.1"/>
    <property type="gene ID" value="ENSBIXG00005003138.1"/>
</dbReference>
<evidence type="ECO:0000256" key="1">
    <source>
        <dbReference type="ARBA" id="ARBA00004316"/>
    </source>
</evidence>
<dbReference type="GO" id="GO:0007224">
    <property type="term" value="P:smoothened signaling pathway"/>
    <property type="evidence" value="ECO:0007669"/>
    <property type="project" value="Ensembl"/>
</dbReference>
<evidence type="ECO:0000256" key="13">
    <source>
        <dbReference type="ARBA" id="ARBA00023224"/>
    </source>
</evidence>
<dbReference type="GO" id="GO:0008528">
    <property type="term" value="F:G protein-coupled peptide receptor activity"/>
    <property type="evidence" value="ECO:0007669"/>
    <property type="project" value="Ensembl"/>
</dbReference>
<dbReference type="GO" id="GO:0048712">
    <property type="term" value="P:negative regulation of astrocyte differentiation"/>
    <property type="evidence" value="ECO:0007669"/>
    <property type="project" value="Ensembl"/>
</dbReference>
<dbReference type="PROSITE" id="PS50262">
    <property type="entry name" value="G_PROTEIN_RECEP_F1_2"/>
    <property type="match status" value="1"/>
</dbReference>
<feature type="transmembrane region" description="Helical" evidence="16">
    <location>
        <begin position="259"/>
        <end position="287"/>
    </location>
</feature>
<dbReference type="InterPro" id="IPR003909">
    <property type="entry name" value="GPR37_orph"/>
</dbReference>
<dbReference type="PANTHER" id="PTHR46216:SF4">
    <property type="entry name" value="G-PROTEIN COUPLED RECEPTOR 37-LIKE 1"/>
    <property type="match status" value="1"/>
</dbReference>
<dbReference type="GO" id="GO:0045665">
    <property type="term" value="P:negative regulation of neuron differentiation"/>
    <property type="evidence" value="ECO:0007669"/>
    <property type="project" value="Ensembl"/>
</dbReference>
<keyword evidence="14" id="KW-0966">Cell projection</keyword>
<dbReference type="SUPFAM" id="SSF81321">
    <property type="entry name" value="Family A G protein-coupled receptor-like"/>
    <property type="match status" value="1"/>
</dbReference>
<dbReference type="GO" id="GO:0003085">
    <property type="term" value="P:negative regulation of systemic arterial blood pressure"/>
    <property type="evidence" value="ECO:0007669"/>
    <property type="project" value="Ensembl"/>
</dbReference>
<feature type="domain" description="G-protein coupled receptors family 1 profile" evidence="17">
    <location>
        <begin position="278"/>
        <end position="547"/>
    </location>
</feature>
<keyword evidence="10" id="KW-1015">Disulfide bond</keyword>
<evidence type="ECO:0000256" key="5">
    <source>
        <dbReference type="ARBA" id="ARBA00022729"/>
    </source>
</evidence>
<keyword evidence="5" id="KW-0732">Signal</keyword>
<evidence type="ECO:0000256" key="14">
    <source>
        <dbReference type="ARBA" id="ARBA00023273"/>
    </source>
</evidence>
<evidence type="ECO:0000313" key="19">
    <source>
        <dbReference type="Proteomes" id="UP000429181"/>
    </source>
</evidence>
<keyword evidence="3" id="KW-1003">Cell membrane</keyword>
<keyword evidence="4 16" id="KW-0812">Transmembrane</keyword>
<evidence type="ECO:0000256" key="7">
    <source>
        <dbReference type="ARBA" id="ARBA00022989"/>
    </source>
</evidence>
<keyword evidence="12" id="KW-0325">Glycoprotein</keyword>
<dbReference type="GO" id="GO:0036505">
    <property type="term" value="F:prosaposin receptor activity"/>
    <property type="evidence" value="ECO:0007669"/>
    <property type="project" value="Ensembl"/>
</dbReference>
<gene>
    <name evidence="18" type="primary">GPR37L1</name>
</gene>
<dbReference type="GO" id="GO:0060020">
    <property type="term" value="P:Bergmann glial cell differentiation"/>
    <property type="evidence" value="ECO:0007669"/>
    <property type="project" value="Ensembl"/>
</dbReference>
<keyword evidence="9 16" id="KW-0472">Membrane</keyword>
<feature type="transmembrane region" description="Helical" evidence="16">
    <location>
        <begin position="441"/>
        <end position="464"/>
    </location>
</feature>
<dbReference type="InterPro" id="IPR017452">
    <property type="entry name" value="GPCR_Rhodpsn_7TM"/>
</dbReference>
<dbReference type="GO" id="GO:0043235">
    <property type="term" value="C:receptor complex"/>
    <property type="evidence" value="ECO:0007669"/>
    <property type="project" value="Ensembl"/>
</dbReference>
<evidence type="ECO:0000256" key="2">
    <source>
        <dbReference type="ARBA" id="ARBA00004651"/>
    </source>
</evidence>
<protein>
    <submittedName>
        <fullName evidence="18">G protein-coupled receptor 37 like 1</fullName>
    </submittedName>
</protein>
<keyword evidence="8" id="KW-0297">G-protein coupled receptor</keyword>
<name>A0A4W2GC95_BOBOX</name>
<dbReference type="RefSeq" id="XP_027421680.1">
    <property type="nucleotide sequence ID" value="XM_027565879.1"/>
</dbReference>
<dbReference type="GO" id="GO:0045879">
    <property type="term" value="P:negative regulation of smoothened signaling pathway"/>
    <property type="evidence" value="ECO:0007669"/>
    <property type="project" value="Ensembl"/>
</dbReference>
<proteinExistence type="predicted"/>
<dbReference type="FunFam" id="1.20.1070.10:FF:000059">
    <property type="entry name" value="G protein-coupled receptor 37"/>
    <property type="match status" value="1"/>
</dbReference>
<dbReference type="GO" id="GO:0021940">
    <property type="term" value="P:positive regulation of cerebellar granule cell precursor proliferation"/>
    <property type="evidence" value="ECO:0007669"/>
    <property type="project" value="Ensembl"/>
</dbReference>
<keyword evidence="13" id="KW-0807">Transducer</keyword>
<evidence type="ECO:0000256" key="3">
    <source>
        <dbReference type="ARBA" id="ARBA00022475"/>
    </source>
</evidence>
<evidence type="ECO:0000256" key="6">
    <source>
        <dbReference type="ARBA" id="ARBA00022843"/>
    </source>
</evidence>
<dbReference type="GO" id="GO:0043410">
    <property type="term" value="P:positive regulation of MAPK cascade"/>
    <property type="evidence" value="ECO:0007669"/>
    <property type="project" value="Ensembl"/>
</dbReference>
<dbReference type="GO" id="GO:0034614">
    <property type="term" value="P:cellular response to reactive oxygen species"/>
    <property type="evidence" value="ECO:0007669"/>
    <property type="project" value="Ensembl"/>
</dbReference>
<reference evidence="18" key="2">
    <citation type="submission" date="2025-08" db="UniProtKB">
        <authorList>
            <consortium name="Ensembl"/>
        </authorList>
    </citation>
    <scope>IDENTIFICATION</scope>
</reference>
<dbReference type="Gene3D" id="1.20.1070.10">
    <property type="entry name" value="Rhodopsin 7-helix transmembrane proteins"/>
    <property type="match status" value="1"/>
</dbReference>
<dbReference type="PRINTS" id="PR00237">
    <property type="entry name" value="GPCRRHODOPSN"/>
</dbReference>
<dbReference type="CTD" id="9283"/>
<reference evidence="18 19" key="1">
    <citation type="submission" date="2018-11" db="EMBL/GenBank/DDBJ databases">
        <title>Haplotype-resolved cattle genomes.</title>
        <authorList>
            <person name="Low W.Y."/>
            <person name="Tearle R."/>
            <person name="Bickhart D.M."/>
            <person name="Rosen B.D."/>
            <person name="Koren S."/>
            <person name="Rhie A."/>
            <person name="Hiendleder S."/>
            <person name="Phillippy A.M."/>
            <person name="Smith T.P.L."/>
            <person name="Williams J.L."/>
        </authorList>
    </citation>
    <scope>NUCLEOTIDE SEQUENCE [LARGE SCALE GENOMIC DNA]</scope>
</reference>
<feature type="compositionally biased region" description="Pro residues" evidence="15">
    <location>
        <begin position="201"/>
        <end position="210"/>
    </location>
</feature>
<feature type="transmembrane region" description="Helical" evidence="16">
    <location>
        <begin position="299"/>
        <end position="319"/>
    </location>
</feature>
<dbReference type="AlphaFoldDB" id="A0A4W2GC95"/>
<dbReference type="Pfam" id="PF00001">
    <property type="entry name" value="7tm_1"/>
    <property type="match status" value="1"/>
</dbReference>
<evidence type="ECO:0000259" key="17">
    <source>
        <dbReference type="PROSITE" id="PS50262"/>
    </source>
</evidence>
<evidence type="ECO:0000256" key="12">
    <source>
        <dbReference type="ARBA" id="ARBA00023180"/>
    </source>
</evidence>
<evidence type="ECO:0000256" key="4">
    <source>
        <dbReference type="ARBA" id="ARBA00022692"/>
    </source>
</evidence>
<dbReference type="InterPro" id="IPR000276">
    <property type="entry name" value="GPCR_Rhodpsn"/>
</dbReference>
<dbReference type="GeneTree" id="ENSGT01150000286942"/>
<dbReference type="GO" id="GO:0005886">
    <property type="term" value="C:plasma membrane"/>
    <property type="evidence" value="ECO:0007669"/>
    <property type="project" value="UniProtKB-SubCell"/>
</dbReference>
<feature type="transmembrane region" description="Helical" evidence="16">
    <location>
        <begin position="339"/>
        <end position="358"/>
    </location>
</feature>
<evidence type="ECO:0000256" key="10">
    <source>
        <dbReference type="ARBA" id="ARBA00023157"/>
    </source>
</evidence>